<evidence type="ECO:0000256" key="2">
    <source>
        <dbReference type="SAM" id="MobiDB-lite"/>
    </source>
</evidence>
<feature type="compositionally biased region" description="Basic and acidic residues" evidence="2">
    <location>
        <begin position="137"/>
        <end position="157"/>
    </location>
</feature>
<dbReference type="GO" id="GO:0008270">
    <property type="term" value="F:zinc ion binding"/>
    <property type="evidence" value="ECO:0007669"/>
    <property type="project" value="UniProtKB-KW"/>
</dbReference>
<dbReference type="AlphaFoldDB" id="A0A9Q0KMG7"/>
<keyword evidence="1" id="KW-0479">Metal-binding</keyword>
<feature type="region of interest" description="Disordered" evidence="2">
    <location>
        <begin position="131"/>
        <end position="171"/>
    </location>
</feature>
<evidence type="ECO:0000313" key="4">
    <source>
        <dbReference type="EMBL" id="KAJ4973190.1"/>
    </source>
</evidence>
<evidence type="ECO:0000256" key="1">
    <source>
        <dbReference type="PROSITE-ProRule" id="PRU00024"/>
    </source>
</evidence>
<feature type="domain" description="B box-type" evidence="3">
    <location>
        <begin position="51"/>
        <end position="90"/>
    </location>
</feature>
<proteinExistence type="predicted"/>
<accession>A0A9Q0KMG7</accession>
<dbReference type="Pfam" id="PF04640">
    <property type="entry name" value="PLATZ"/>
    <property type="match status" value="1"/>
</dbReference>
<organism evidence="4 5">
    <name type="scientific">Protea cynaroides</name>
    <dbReference type="NCBI Taxonomy" id="273540"/>
    <lineage>
        <taxon>Eukaryota</taxon>
        <taxon>Viridiplantae</taxon>
        <taxon>Streptophyta</taxon>
        <taxon>Embryophyta</taxon>
        <taxon>Tracheophyta</taxon>
        <taxon>Spermatophyta</taxon>
        <taxon>Magnoliopsida</taxon>
        <taxon>Proteales</taxon>
        <taxon>Proteaceae</taxon>
        <taxon>Protea</taxon>
    </lineage>
</organism>
<dbReference type="Proteomes" id="UP001141806">
    <property type="component" value="Unassembled WGS sequence"/>
</dbReference>
<keyword evidence="1" id="KW-0862">Zinc</keyword>
<protein>
    <recommendedName>
        <fullName evidence="3">B box-type domain-containing protein</fullName>
    </recommendedName>
</protein>
<evidence type="ECO:0000313" key="5">
    <source>
        <dbReference type="Proteomes" id="UP001141806"/>
    </source>
</evidence>
<feature type="region of interest" description="Disordered" evidence="2">
    <location>
        <begin position="1"/>
        <end position="26"/>
    </location>
</feature>
<dbReference type="PANTHER" id="PTHR31065:SF1">
    <property type="entry name" value="OS09G0116050 PROTEIN"/>
    <property type="match status" value="1"/>
</dbReference>
<name>A0A9Q0KMG7_9MAGN</name>
<sequence length="171" mass="19355">MVGHEKGMANAGDNMPSTLGSGSSWPRDHSINGGVPPWLKLICDSEFFEPCNTHSNLKKNDLNFFCIDCLCSMCTHCLQLHHEEHQHIQIRKYMYRDVINVNDLRKLFSCSGIQVSTICGENKAAMMFDEDGESIEEIAKEKEKEDITSQPKKEGPNSRKRKGIPVRAPQF</sequence>
<dbReference type="PANTHER" id="PTHR31065">
    <property type="entry name" value="PLATZ TRANSCRIPTION FACTOR FAMILY PROTEIN"/>
    <property type="match status" value="1"/>
</dbReference>
<comment type="caution">
    <text evidence="4">The sequence shown here is derived from an EMBL/GenBank/DDBJ whole genome shotgun (WGS) entry which is preliminary data.</text>
</comment>
<dbReference type="PROSITE" id="PS50119">
    <property type="entry name" value="ZF_BBOX"/>
    <property type="match status" value="1"/>
</dbReference>
<dbReference type="InterPro" id="IPR006734">
    <property type="entry name" value="PLATZ"/>
</dbReference>
<feature type="compositionally biased region" description="Polar residues" evidence="2">
    <location>
        <begin position="15"/>
        <end position="24"/>
    </location>
</feature>
<dbReference type="InterPro" id="IPR000315">
    <property type="entry name" value="Znf_B-box"/>
</dbReference>
<keyword evidence="5" id="KW-1185">Reference proteome</keyword>
<keyword evidence="1" id="KW-0863">Zinc-finger</keyword>
<gene>
    <name evidence="4" type="ORF">NE237_006364</name>
</gene>
<dbReference type="SUPFAM" id="SSF57845">
    <property type="entry name" value="B-box zinc-binding domain"/>
    <property type="match status" value="1"/>
</dbReference>
<reference evidence="4" key="1">
    <citation type="journal article" date="2023" name="Plant J.">
        <title>The genome of the king protea, Protea cynaroides.</title>
        <authorList>
            <person name="Chang J."/>
            <person name="Duong T.A."/>
            <person name="Schoeman C."/>
            <person name="Ma X."/>
            <person name="Roodt D."/>
            <person name="Barker N."/>
            <person name="Li Z."/>
            <person name="Van de Peer Y."/>
            <person name="Mizrachi E."/>
        </authorList>
    </citation>
    <scope>NUCLEOTIDE SEQUENCE</scope>
    <source>
        <tissue evidence="4">Young leaves</tissue>
    </source>
</reference>
<dbReference type="EMBL" id="JAMYWD010000004">
    <property type="protein sequence ID" value="KAJ4973190.1"/>
    <property type="molecule type" value="Genomic_DNA"/>
</dbReference>
<evidence type="ECO:0000259" key="3">
    <source>
        <dbReference type="PROSITE" id="PS50119"/>
    </source>
</evidence>
<dbReference type="OrthoDB" id="724537at2759"/>